<dbReference type="RefSeq" id="WP_132429547.1">
    <property type="nucleotide sequence ID" value="NZ_SMFZ01000002.1"/>
</dbReference>
<dbReference type="InterPro" id="IPR025736">
    <property type="entry name" value="PucR_C-HTH_dom"/>
</dbReference>
<dbReference type="InterPro" id="IPR042070">
    <property type="entry name" value="PucR_C-HTH_sf"/>
</dbReference>
<accession>A0A4R1HIC1</accession>
<evidence type="ECO:0000259" key="2">
    <source>
        <dbReference type="SMART" id="SM00065"/>
    </source>
</evidence>
<feature type="domain" description="GAF" evidence="2">
    <location>
        <begin position="144"/>
        <end position="294"/>
    </location>
</feature>
<dbReference type="InterPro" id="IPR029016">
    <property type="entry name" value="GAF-like_dom_sf"/>
</dbReference>
<dbReference type="EMBL" id="SMFZ01000002">
    <property type="protein sequence ID" value="TCK20691.1"/>
    <property type="molecule type" value="Genomic_DNA"/>
</dbReference>
<dbReference type="AlphaFoldDB" id="A0A4R1HIC1"/>
<comment type="similarity">
    <text evidence="1">Belongs to the CdaR family.</text>
</comment>
<proteinExistence type="inferred from homology"/>
<dbReference type="Pfam" id="PF13556">
    <property type="entry name" value="HTH_30"/>
    <property type="match status" value="1"/>
</dbReference>
<dbReference type="Pfam" id="PF17853">
    <property type="entry name" value="GGDEF_2"/>
    <property type="match status" value="1"/>
</dbReference>
<dbReference type="SMART" id="SM00065">
    <property type="entry name" value="GAF"/>
    <property type="match status" value="1"/>
</dbReference>
<dbReference type="Proteomes" id="UP000295560">
    <property type="component" value="Unassembled WGS sequence"/>
</dbReference>
<organism evidence="3 4">
    <name type="scientific">Pseudonocardia endophytica</name>
    <dbReference type="NCBI Taxonomy" id="401976"/>
    <lineage>
        <taxon>Bacteria</taxon>
        <taxon>Bacillati</taxon>
        <taxon>Actinomycetota</taxon>
        <taxon>Actinomycetes</taxon>
        <taxon>Pseudonocardiales</taxon>
        <taxon>Pseudonocardiaceae</taxon>
        <taxon>Pseudonocardia</taxon>
    </lineage>
</organism>
<dbReference type="Gene3D" id="1.10.10.2840">
    <property type="entry name" value="PucR C-terminal helix-turn-helix domain"/>
    <property type="match status" value="1"/>
</dbReference>
<protein>
    <submittedName>
        <fullName evidence="3">GAF domain-containing protein</fullName>
    </submittedName>
</protein>
<dbReference type="PANTHER" id="PTHR33744:SF1">
    <property type="entry name" value="DNA-BINDING TRANSCRIPTIONAL ACTIVATOR ADER"/>
    <property type="match status" value="1"/>
</dbReference>
<dbReference type="InterPro" id="IPR041522">
    <property type="entry name" value="CdaR_GGDEF"/>
</dbReference>
<dbReference type="PANTHER" id="PTHR33744">
    <property type="entry name" value="CARBOHYDRATE DIACID REGULATOR"/>
    <property type="match status" value="1"/>
</dbReference>
<dbReference type="InterPro" id="IPR051448">
    <property type="entry name" value="CdaR-like_regulators"/>
</dbReference>
<dbReference type="OrthoDB" id="8026818at2"/>
<keyword evidence="4" id="KW-1185">Reference proteome</keyword>
<dbReference type="Pfam" id="PF13185">
    <property type="entry name" value="GAF_2"/>
    <property type="match status" value="1"/>
</dbReference>
<dbReference type="SUPFAM" id="SSF55781">
    <property type="entry name" value="GAF domain-like"/>
    <property type="match status" value="1"/>
</dbReference>
<sequence length="680" mass="71696">MGRSVLSVGASERAELRRLLDTVGALRHVRRCLLVLDGADGPQVSGSVDGVPASVESVPASLPRELDGPRRVEVGWAAPVVVAGDVVGAVLAECEDDADAREVAVAVAGATADVLASSVAGLDRVAALRALVEVATQLHAVEADTDAVLEFIVDRAHELIGADATWLALADFERQESGVTAIRGARTAELAALRVRLGDGITGLAWSAGDVVTLHDEDHTDDRLSPQARECLRGEGIVSMVCAPLFHHGALIGNLLVGFRRRTSMPRDVEYLLSALASQAVLTIANSRLYASLRTRNDLLQRHSELSRRLSDASLSGGGRHAVATELARAIGSDIVVERDQDPSAWCYPADGSPPGDAGPVTAGTAAARASAIMAGGQHLGRVRLAERRAPTDFERSALSLGATAIALELVKEAAALEAEWRVRGELLEEMLRAGDTRPESLRRRARQAGFDVTTPCVVAVVEALSGTDRDPMLAMFRAAGTIDGVLVGTRGSQVVVALAQRHGPRPWIQQQLDRARAKGLALAAGMSEPRTDLAHALNEAVAALKMARNATTPAVVVDAAALGPLRILLDVDDTSRIVDLVSRTLGPVAAHDRHRNGELLDTLRTFLDAGGNHPVTAERCSVHLNTVKYRLAKAGDLLGRPLSDPATRFELSLAFGAWDVLDTLGISPWTDDAGGPPLA</sequence>
<comment type="caution">
    <text evidence="3">The sequence shown here is derived from an EMBL/GenBank/DDBJ whole genome shotgun (WGS) entry which is preliminary data.</text>
</comment>
<reference evidence="3 4" key="1">
    <citation type="submission" date="2019-03" db="EMBL/GenBank/DDBJ databases">
        <title>Sequencing the genomes of 1000 actinobacteria strains.</title>
        <authorList>
            <person name="Klenk H.-P."/>
        </authorList>
    </citation>
    <scope>NUCLEOTIDE SEQUENCE [LARGE SCALE GENOMIC DNA]</scope>
    <source>
        <strain evidence="3 4">DSM 44969</strain>
    </source>
</reference>
<dbReference type="InterPro" id="IPR003018">
    <property type="entry name" value="GAF"/>
</dbReference>
<gene>
    <name evidence="3" type="ORF">EV378_4652</name>
</gene>
<evidence type="ECO:0000313" key="3">
    <source>
        <dbReference type="EMBL" id="TCK20691.1"/>
    </source>
</evidence>
<evidence type="ECO:0000256" key="1">
    <source>
        <dbReference type="ARBA" id="ARBA00006754"/>
    </source>
</evidence>
<evidence type="ECO:0000313" key="4">
    <source>
        <dbReference type="Proteomes" id="UP000295560"/>
    </source>
</evidence>
<name>A0A4R1HIC1_PSEEN</name>
<dbReference type="Gene3D" id="3.30.450.40">
    <property type="match status" value="1"/>
</dbReference>